<evidence type="ECO:0000313" key="3">
    <source>
        <dbReference type="EMBL" id="SFB17291.1"/>
    </source>
</evidence>
<protein>
    <submittedName>
        <fullName evidence="3">Nucleoside recognition GATE domain-containing membrane protein YjiH</fullName>
    </submittedName>
</protein>
<feature type="transmembrane region" description="Helical" evidence="1">
    <location>
        <begin position="137"/>
        <end position="166"/>
    </location>
</feature>
<dbReference type="Proteomes" id="UP000198619">
    <property type="component" value="Unassembled WGS sequence"/>
</dbReference>
<name>A0A1I0YVK8_9CLOT</name>
<accession>A0A1I0YVK8</accession>
<evidence type="ECO:0000259" key="2">
    <source>
        <dbReference type="Pfam" id="PF07670"/>
    </source>
</evidence>
<keyword evidence="1" id="KW-0472">Membrane</keyword>
<feature type="transmembrane region" description="Helical" evidence="1">
    <location>
        <begin position="213"/>
        <end position="235"/>
    </location>
</feature>
<feature type="transmembrane region" description="Helical" evidence="1">
    <location>
        <begin position="12"/>
        <end position="34"/>
    </location>
</feature>
<dbReference type="EMBL" id="FOKI01000015">
    <property type="protein sequence ID" value="SFB17291.1"/>
    <property type="molecule type" value="Genomic_DNA"/>
</dbReference>
<feature type="transmembrane region" description="Helical" evidence="1">
    <location>
        <begin position="95"/>
        <end position="117"/>
    </location>
</feature>
<feature type="transmembrane region" description="Helical" evidence="1">
    <location>
        <begin position="54"/>
        <end position="74"/>
    </location>
</feature>
<sequence>MEINASKKLNLIALLKFIIPSTIGILLFMTPMVIQGQVTIPVATLSKLVSISLGSALPLIMTLLISITFFISLITKMFKPKFIINSKYLNNLFNVSTVWFASRILGFIFVICTYFNIGPEAIWSENTGGLLLFSLLPVLFGVFLFAGLLLPLILDFGLLEFFGILLSKVMRPIFKLPGRSSVDCITSWLGDGTIGVLLTSKQYEDGFYSKREAAVISTNFSAVSITFALVVISQVNLSHMFVPFYLTVSLAGVVAAIVIPRLPPLRNIEDSYVKEVPNNTEDIPEGYTRFSFGLNKAVEKASGNNSILKFFKDGLENVFDMWLGVAPVVMCMGTLALILAEYTPIFEWLGVPFIPFLQLLRVPEAVLASKTIMVGFADMFLPSVIASSIASDMTRFIVAALSVTQLIYMSEVGGLILGSKIPLKLKDLLLIFLARTIVTLPIISLIAHILF</sequence>
<keyword evidence="4" id="KW-1185">Reference proteome</keyword>
<dbReference type="Pfam" id="PF07670">
    <property type="entry name" value="Gate"/>
    <property type="match status" value="1"/>
</dbReference>
<evidence type="ECO:0000256" key="1">
    <source>
        <dbReference type="SAM" id="Phobius"/>
    </source>
</evidence>
<proteinExistence type="predicted"/>
<feature type="transmembrane region" description="Helical" evidence="1">
    <location>
        <begin position="429"/>
        <end position="450"/>
    </location>
</feature>
<feature type="domain" description="Nucleoside transporter/FeoB GTPase Gate" evidence="2">
    <location>
        <begin position="138"/>
        <end position="235"/>
    </location>
</feature>
<gene>
    <name evidence="3" type="ORF">SAMN04488528_101564</name>
</gene>
<reference evidence="3 4" key="1">
    <citation type="submission" date="2016-10" db="EMBL/GenBank/DDBJ databases">
        <authorList>
            <person name="de Groot N.N."/>
        </authorList>
    </citation>
    <scope>NUCLEOTIDE SEQUENCE [LARGE SCALE GENOMIC DNA]</scope>
    <source>
        <strain evidence="3 4">DSM 12271</strain>
    </source>
</reference>
<dbReference type="STRING" id="84698.SAMN04488528_101564"/>
<evidence type="ECO:0000313" key="4">
    <source>
        <dbReference type="Proteomes" id="UP000198619"/>
    </source>
</evidence>
<organism evidence="3 4">
    <name type="scientific">Clostridium frigidicarnis</name>
    <dbReference type="NCBI Taxonomy" id="84698"/>
    <lineage>
        <taxon>Bacteria</taxon>
        <taxon>Bacillati</taxon>
        <taxon>Bacillota</taxon>
        <taxon>Clostridia</taxon>
        <taxon>Eubacteriales</taxon>
        <taxon>Clostridiaceae</taxon>
        <taxon>Clostridium</taxon>
    </lineage>
</organism>
<feature type="transmembrane region" description="Helical" evidence="1">
    <location>
        <begin position="372"/>
        <end position="390"/>
    </location>
</feature>
<dbReference type="InterPro" id="IPR011642">
    <property type="entry name" value="Gate_dom"/>
</dbReference>
<keyword evidence="1" id="KW-0812">Transmembrane</keyword>
<keyword evidence="1" id="KW-1133">Transmembrane helix</keyword>
<feature type="transmembrane region" description="Helical" evidence="1">
    <location>
        <begin position="396"/>
        <end position="417"/>
    </location>
</feature>
<feature type="transmembrane region" description="Helical" evidence="1">
    <location>
        <begin position="241"/>
        <end position="259"/>
    </location>
</feature>
<feature type="transmembrane region" description="Helical" evidence="1">
    <location>
        <begin position="318"/>
        <end position="339"/>
    </location>
</feature>
<dbReference type="AlphaFoldDB" id="A0A1I0YVK8"/>